<comment type="caution">
    <text evidence="7">The sequence shown here is derived from an EMBL/GenBank/DDBJ whole genome shotgun (WGS) entry which is preliminary data.</text>
</comment>
<dbReference type="SUPFAM" id="SSF56349">
    <property type="entry name" value="DNA breaking-rejoining enzymes"/>
    <property type="match status" value="1"/>
</dbReference>
<evidence type="ECO:0000313" key="8">
    <source>
        <dbReference type="Proteomes" id="UP000287177"/>
    </source>
</evidence>
<dbReference type="PANTHER" id="PTHR30349:SF81">
    <property type="entry name" value="TYROSINE RECOMBINASE XERC"/>
    <property type="match status" value="1"/>
</dbReference>
<dbReference type="PANTHER" id="PTHR30349">
    <property type="entry name" value="PHAGE INTEGRASE-RELATED"/>
    <property type="match status" value="1"/>
</dbReference>
<evidence type="ECO:0000256" key="1">
    <source>
        <dbReference type="ARBA" id="ARBA00022908"/>
    </source>
</evidence>
<proteinExistence type="predicted"/>
<dbReference type="Pfam" id="PF00589">
    <property type="entry name" value="Phage_integrase"/>
    <property type="match status" value="1"/>
</dbReference>
<reference evidence="7 8" key="1">
    <citation type="submission" date="2013-06" db="EMBL/GenBank/DDBJ databases">
        <title>The draft sequence of the Mycobacterium elephantis genome.</title>
        <authorList>
            <person name="Pettersson F.B."/>
            <person name="Das S."/>
            <person name="Dasgupta S."/>
            <person name="Bhattacharya A."/>
            <person name="Kirsebom L.A."/>
        </authorList>
    </citation>
    <scope>NUCLEOTIDE SEQUENCE [LARGE SCALE GENOMIC DNA]</scope>
    <source>
        <strain evidence="7 8">DSM 44368</strain>
    </source>
</reference>
<dbReference type="Proteomes" id="UP000287177">
    <property type="component" value="Unassembled WGS sequence"/>
</dbReference>
<dbReference type="InterPro" id="IPR002104">
    <property type="entry name" value="Integrase_catalytic"/>
</dbReference>
<dbReference type="InterPro" id="IPR011010">
    <property type="entry name" value="DNA_brk_join_enz"/>
</dbReference>
<evidence type="ECO:0000259" key="5">
    <source>
        <dbReference type="PROSITE" id="PS51898"/>
    </source>
</evidence>
<dbReference type="GO" id="GO:0006310">
    <property type="term" value="P:DNA recombination"/>
    <property type="evidence" value="ECO:0007669"/>
    <property type="project" value="UniProtKB-KW"/>
</dbReference>
<dbReference type="CDD" id="cd00397">
    <property type="entry name" value="DNA_BRE_C"/>
    <property type="match status" value="1"/>
</dbReference>
<keyword evidence="8" id="KW-1185">Reference proteome</keyword>
<dbReference type="GO" id="GO:0015074">
    <property type="term" value="P:DNA integration"/>
    <property type="evidence" value="ECO:0007669"/>
    <property type="project" value="UniProtKB-KW"/>
</dbReference>
<dbReference type="InterPro" id="IPR010998">
    <property type="entry name" value="Integrase_recombinase_N"/>
</dbReference>
<dbReference type="Gene3D" id="1.10.150.130">
    <property type="match status" value="1"/>
</dbReference>
<dbReference type="EMBL" id="ATDN01000001">
    <property type="protein sequence ID" value="RWA23615.1"/>
    <property type="molecule type" value="Genomic_DNA"/>
</dbReference>
<feature type="domain" description="Tyr recombinase" evidence="5">
    <location>
        <begin position="106"/>
        <end position="288"/>
    </location>
</feature>
<gene>
    <name evidence="7" type="ORF">MELE44368_02245</name>
</gene>
<dbReference type="PROSITE" id="PS51898">
    <property type="entry name" value="TYR_RECOMBINASE"/>
    <property type="match status" value="1"/>
</dbReference>
<evidence type="ECO:0000313" key="7">
    <source>
        <dbReference type="EMBL" id="RWA23615.1"/>
    </source>
</evidence>
<sequence length="295" mass="31616">MTNLPELLESWRLAMRAEHKAPGTVRTYTAGITAYLRWCAATGRPAVLTAEAARTFIADMLAAGAQPATAHARHKALRRFTAWLTAEGELDADPLAGSRPPRLDTKLVDALTDDQLRALIAACHGKKFVDRRDEAAVRFMAETGSRAAETLDMTVGDVDLARGLAAIRRGKGGKGRTVPFGAQTAAALDRYLRARRQHRLADTSALWLGGGGKTFGYHGLDDALKLRARAAGIDGFHLHRLRHTAATRWLAAGGSEGGLMAVAGWARRDMIDRYTGASAAERAAAEARTLGLGDL</sequence>
<evidence type="ECO:0008006" key="9">
    <source>
        <dbReference type="Google" id="ProtNLM"/>
    </source>
</evidence>
<evidence type="ECO:0000256" key="3">
    <source>
        <dbReference type="ARBA" id="ARBA00023172"/>
    </source>
</evidence>
<dbReference type="PROSITE" id="PS51900">
    <property type="entry name" value="CB"/>
    <property type="match status" value="1"/>
</dbReference>
<dbReference type="RefSeq" id="WP_241566437.1">
    <property type="nucleotide sequence ID" value="NZ_ATDN01000001.1"/>
</dbReference>
<accession>A0A439DZL9</accession>
<feature type="domain" description="Core-binding (CB)" evidence="6">
    <location>
        <begin position="2"/>
        <end position="85"/>
    </location>
</feature>
<dbReference type="InterPro" id="IPR044068">
    <property type="entry name" value="CB"/>
</dbReference>
<dbReference type="Gene3D" id="1.10.443.10">
    <property type="entry name" value="Intergrase catalytic core"/>
    <property type="match status" value="1"/>
</dbReference>
<dbReference type="InterPro" id="IPR013762">
    <property type="entry name" value="Integrase-like_cat_sf"/>
</dbReference>
<dbReference type="AlphaFoldDB" id="A0A439DZL9"/>
<organism evidence="7 8">
    <name type="scientific">Mycolicibacterium elephantis DSM 44368</name>
    <dbReference type="NCBI Taxonomy" id="1335622"/>
    <lineage>
        <taxon>Bacteria</taxon>
        <taxon>Bacillati</taxon>
        <taxon>Actinomycetota</taxon>
        <taxon>Actinomycetes</taxon>
        <taxon>Mycobacteriales</taxon>
        <taxon>Mycobacteriaceae</taxon>
        <taxon>Mycolicibacterium</taxon>
    </lineage>
</organism>
<keyword evidence="2 4" id="KW-0238">DNA-binding</keyword>
<keyword evidence="3" id="KW-0233">DNA recombination</keyword>
<dbReference type="GO" id="GO:0003677">
    <property type="term" value="F:DNA binding"/>
    <property type="evidence" value="ECO:0007669"/>
    <property type="project" value="UniProtKB-UniRule"/>
</dbReference>
<dbReference type="InterPro" id="IPR004107">
    <property type="entry name" value="Integrase_SAM-like_N"/>
</dbReference>
<name>A0A439DZL9_9MYCO</name>
<evidence type="ECO:0000259" key="6">
    <source>
        <dbReference type="PROSITE" id="PS51900"/>
    </source>
</evidence>
<keyword evidence="1" id="KW-0229">DNA integration</keyword>
<evidence type="ECO:0000256" key="4">
    <source>
        <dbReference type="PROSITE-ProRule" id="PRU01248"/>
    </source>
</evidence>
<dbReference type="Pfam" id="PF13495">
    <property type="entry name" value="Phage_int_SAM_4"/>
    <property type="match status" value="1"/>
</dbReference>
<dbReference type="InterPro" id="IPR050090">
    <property type="entry name" value="Tyrosine_recombinase_XerCD"/>
</dbReference>
<evidence type="ECO:0000256" key="2">
    <source>
        <dbReference type="ARBA" id="ARBA00023125"/>
    </source>
</evidence>
<protein>
    <recommendedName>
        <fullName evidence="9">Integrase</fullName>
    </recommendedName>
</protein>